<dbReference type="RefSeq" id="WP_337697095.1">
    <property type="nucleotide sequence ID" value="NZ_JBBEGN010000013.1"/>
</dbReference>
<evidence type="ECO:0000313" key="2">
    <source>
        <dbReference type="EMBL" id="MEJ2870524.1"/>
    </source>
</evidence>
<proteinExistence type="predicted"/>
<comment type="caution">
    <text evidence="2">The sequence shown here is derived from an EMBL/GenBank/DDBJ whole genome shotgun (WGS) entry which is preliminary data.</text>
</comment>
<accession>A0ABU8MU72</accession>
<name>A0ABU8MU72_9PSEU</name>
<dbReference type="Gene3D" id="3.30.450.180">
    <property type="match status" value="1"/>
</dbReference>
<dbReference type="EMBL" id="JBBEGN010000013">
    <property type="protein sequence ID" value="MEJ2870524.1"/>
    <property type="molecule type" value="Genomic_DNA"/>
</dbReference>
<feature type="domain" description="MmyB-like transcription regulator ligand binding" evidence="1">
    <location>
        <begin position="1"/>
        <end position="114"/>
    </location>
</feature>
<evidence type="ECO:0000313" key="3">
    <source>
        <dbReference type="Proteomes" id="UP001385809"/>
    </source>
</evidence>
<sequence>MFLDEYARELHQDWEEEARNAVAGLRLADGAHPGDTQIRTVVEMLAERRPHFARHWARHDVREETTALKNLRHRDVGDLTLRMLAFDVRASPGQQRVLFQASPGSSSAEALSLLGALSSTRRRAARVDPR</sequence>
<organism evidence="2 3">
    <name type="scientific">Actinomycetospora aurantiaca</name>
    <dbReference type="NCBI Taxonomy" id="3129233"/>
    <lineage>
        <taxon>Bacteria</taxon>
        <taxon>Bacillati</taxon>
        <taxon>Actinomycetota</taxon>
        <taxon>Actinomycetes</taxon>
        <taxon>Pseudonocardiales</taxon>
        <taxon>Pseudonocardiaceae</taxon>
        <taxon>Actinomycetospora</taxon>
    </lineage>
</organism>
<protein>
    <recommendedName>
        <fullName evidence="1">MmyB-like transcription regulator ligand binding domain-containing protein</fullName>
    </recommendedName>
</protein>
<keyword evidence="3" id="KW-1185">Reference proteome</keyword>
<dbReference type="Proteomes" id="UP001385809">
    <property type="component" value="Unassembled WGS sequence"/>
</dbReference>
<gene>
    <name evidence="2" type="ORF">WCD74_22340</name>
</gene>
<dbReference type="PANTHER" id="PTHR35010:SF2">
    <property type="entry name" value="BLL4672 PROTEIN"/>
    <property type="match status" value="1"/>
</dbReference>
<evidence type="ECO:0000259" key="1">
    <source>
        <dbReference type="Pfam" id="PF17765"/>
    </source>
</evidence>
<dbReference type="Pfam" id="PF17765">
    <property type="entry name" value="MLTR_LBD"/>
    <property type="match status" value="1"/>
</dbReference>
<dbReference type="InterPro" id="IPR041413">
    <property type="entry name" value="MLTR_LBD"/>
</dbReference>
<dbReference type="PANTHER" id="PTHR35010">
    <property type="entry name" value="BLL4672 PROTEIN-RELATED"/>
    <property type="match status" value="1"/>
</dbReference>
<reference evidence="2 3" key="1">
    <citation type="submission" date="2024-03" db="EMBL/GenBank/DDBJ databases">
        <title>Actinomycetospora sp. OC33-EN08, a novel actinomycete isolated from wild orchid (Aerides multiflora).</title>
        <authorList>
            <person name="Suriyachadkun C."/>
        </authorList>
    </citation>
    <scope>NUCLEOTIDE SEQUENCE [LARGE SCALE GENOMIC DNA]</scope>
    <source>
        <strain evidence="2 3">OC33-EN08</strain>
    </source>
</reference>